<dbReference type="InterPro" id="IPR038461">
    <property type="entry name" value="Schlafen_AlbA_2_dom_sf"/>
</dbReference>
<dbReference type="RefSeq" id="WP_145229164.1">
    <property type="nucleotide sequence ID" value="NZ_VIVQ01000002.1"/>
</dbReference>
<dbReference type="AlphaFoldDB" id="A0A561E3Z2"/>
<proteinExistence type="predicted"/>
<evidence type="ECO:0000313" key="2">
    <source>
        <dbReference type="Proteomes" id="UP000318297"/>
    </source>
</evidence>
<comment type="caution">
    <text evidence="1">The sequence shown here is derived from an EMBL/GenBank/DDBJ whole genome shotgun (WGS) entry which is preliminary data.</text>
</comment>
<name>A0A561E3Z2_9MICO</name>
<keyword evidence="2" id="KW-1185">Reference proteome</keyword>
<dbReference type="EMBL" id="VIVQ01000002">
    <property type="protein sequence ID" value="TWE10300.1"/>
    <property type="molecule type" value="Genomic_DNA"/>
</dbReference>
<evidence type="ECO:0000313" key="1">
    <source>
        <dbReference type="EMBL" id="TWE10300.1"/>
    </source>
</evidence>
<evidence type="ECO:0008006" key="3">
    <source>
        <dbReference type="Google" id="ProtNLM"/>
    </source>
</evidence>
<organism evidence="1 2">
    <name type="scientific">Rudaeicoccus suwonensis</name>
    <dbReference type="NCBI Taxonomy" id="657409"/>
    <lineage>
        <taxon>Bacteria</taxon>
        <taxon>Bacillati</taxon>
        <taxon>Actinomycetota</taxon>
        <taxon>Actinomycetes</taxon>
        <taxon>Micrococcales</taxon>
        <taxon>Dermacoccaceae</taxon>
        <taxon>Rudaeicoccus</taxon>
    </lineage>
</organism>
<accession>A0A561E3Z2</accession>
<dbReference type="Proteomes" id="UP000318297">
    <property type="component" value="Unassembled WGS sequence"/>
</dbReference>
<sequence length="392" mass="42157">MSMYASEADLRAAIARGDFEENHYREAKVIVEGSSRGTNKELARDLAQFALDGGTVVFGISEDKAARSFALAPFQVEAGVVERIEQIALTQCQPPLPVTPRFIPADEQDDPQLGYVVVEVPVSPAAPHMVDGKYLGRGHATKRYLSDSEVRGHHASRAADLEVADRRLNDLIAHDPLATEEGRNAHFFAVAIPLGASSAAVAADADRELAHTVYLAGCAGVQTSELMLSSYLTAFRVRGAGCVLASYASLGDDDQLAGLTDDEKQRSRLDGTAEFGVRHDGGVWAYHSRLSKKDGQQKTLFPDHLVQGVRIVVAGAAAWARIRQFHGSWSLGVAATGLAGAKAIDPGWTMMPILTDQDFRRTTQATTAELTSDVDAVVARLTDRFLAMCSQP</sequence>
<protein>
    <recommendedName>
        <fullName evidence="3">DNA-binding protein</fullName>
    </recommendedName>
</protein>
<dbReference type="OrthoDB" id="4314023at2"/>
<dbReference type="Gene3D" id="3.30.950.30">
    <property type="entry name" value="Schlafen, AAA domain"/>
    <property type="match status" value="1"/>
</dbReference>
<gene>
    <name evidence="1" type="ORF">BKA23_2656</name>
</gene>
<reference evidence="1 2" key="1">
    <citation type="submission" date="2019-06" db="EMBL/GenBank/DDBJ databases">
        <title>Sequencing the genomes of 1000 actinobacteria strains.</title>
        <authorList>
            <person name="Klenk H.-P."/>
        </authorList>
    </citation>
    <scope>NUCLEOTIDE SEQUENCE [LARGE SCALE GENOMIC DNA]</scope>
    <source>
        <strain evidence="1 2">DSM 19560</strain>
    </source>
</reference>